<evidence type="ECO:0000313" key="4">
    <source>
        <dbReference type="Proteomes" id="UP001291309"/>
    </source>
</evidence>
<dbReference type="InterPro" id="IPR006860">
    <property type="entry name" value="FecR"/>
</dbReference>
<gene>
    <name evidence="3" type="ORF">SYV04_39725</name>
</gene>
<sequence>MKRQAPFLIGLVLILAALPLGYFLFLHKPPPPPPPPPVVAPPPVVEAPVPDKPVEMEISEVSGTVEVRRKDGTWQKVEKGVTLRATDAVRTRDGSYAVLIGGESVLVRMDSGTEVTVEQLSDSLSRIMLASGMATTTVRPGSRHTFEVKAANSDAVARATEGTFTMSNDGEGTVAVGSREGQVEFVGNGKVVIVRAGQQSVVRPGSNGPSEPTPVPASLLRKVQWPAGRQNKREIVVQGQAEPGIRLEVGGETFSPSKDGSFTRTVALKEGENEVKIRAVSVGGSQQEDSQKFSVDTRPPVIKKLKTPWGNAGGQITPAQPDSP</sequence>
<dbReference type="RefSeq" id="WP_321551298.1">
    <property type="nucleotide sequence ID" value="NZ_JAXIVS010000021.1"/>
</dbReference>
<accession>A0ABU5HHH4</accession>
<protein>
    <submittedName>
        <fullName evidence="3">FecR domain-containing protein</fullName>
    </submittedName>
</protein>
<evidence type="ECO:0000256" key="1">
    <source>
        <dbReference type="SAM" id="MobiDB-lite"/>
    </source>
</evidence>
<proteinExistence type="predicted"/>
<dbReference type="Proteomes" id="UP001291309">
    <property type="component" value="Unassembled WGS sequence"/>
</dbReference>
<dbReference type="Gene3D" id="2.60.40.10">
    <property type="entry name" value="Immunoglobulins"/>
    <property type="match status" value="1"/>
</dbReference>
<dbReference type="Gene3D" id="2.60.120.1440">
    <property type="match status" value="1"/>
</dbReference>
<dbReference type="PANTHER" id="PTHR38731">
    <property type="entry name" value="LIPL45-RELATED LIPOPROTEIN-RELATED"/>
    <property type="match status" value="1"/>
</dbReference>
<evidence type="ECO:0000259" key="2">
    <source>
        <dbReference type="Pfam" id="PF04773"/>
    </source>
</evidence>
<feature type="region of interest" description="Disordered" evidence="1">
    <location>
        <begin position="281"/>
        <end position="324"/>
    </location>
</feature>
<dbReference type="InterPro" id="IPR013783">
    <property type="entry name" value="Ig-like_fold"/>
</dbReference>
<comment type="caution">
    <text evidence="3">The sequence shown here is derived from an EMBL/GenBank/DDBJ whole genome shotgun (WGS) entry which is preliminary data.</text>
</comment>
<keyword evidence="4" id="KW-1185">Reference proteome</keyword>
<dbReference type="EMBL" id="JAXIVS010000021">
    <property type="protein sequence ID" value="MDY7232584.1"/>
    <property type="molecule type" value="Genomic_DNA"/>
</dbReference>
<feature type="domain" description="FecR protein" evidence="2">
    <location>
        <begin position="87"/>
        <end position="184"/>
    </location>
</feature>
<reference evidence="3 4" key="1">
    <citation type="submission" date="2023-12" db="EMBL/GenBank/DDBJ databases">
        <title>the genome sequence of Hyalangium sp. s54d21.</title>
        <authorList>
            <person name="Zhang X."/>
        </authorList>
    </citation>
    <scope>NUCLEOTIDE SEQUENCE [LARGE SCALE GENOMIC DNA]</scope>
    <source>
        <strain evidence="4">s54d21</strain>
    </source>
</reference>
<dbReference type="Pfam" id="PF04773">
    <property type="entry name" value="FecR"/>
    <property type="match status" value="1"/>
</dbReference>
<feature type="compositionally biased region" description="Polar residues" evidence="1">
    <location>
        <begin position="283"/>
        <end position="294"/>
    </location>
</feature>
<evidence type="ECO:0000313" key="3">
    <source>
        <dbReference type="EMBL" id="MDY7232584.1"/>
    </source>
</evidence>
<name>A0ABU5HHH4_9BACT</name>
<organism evidence="3 4">
    <name type="scientific">Hyalangium rubrum</name>
    <dbReference type="NCBI Taxonomy" id="3103134"/>
    <lineage>
        <taxon>Bacteria</taxon>
        <taxon>Pseudomonadati</taxon>
        <taxon>Myxococcota</taxon>
        <taxon>Myxococcia</taxon>
        <taxon>Myxococcales</taxon>
        <taxon>Cystobacterineae</taxon>
        <taxon>Archangiaceae</taxon>
        <taxon>Hyalangium</taxon>
    </lineage>
</organism>